<organism evidence="1 2">
    <name type="scientific">Willisornis vidua</name>
    <name type="common">Xingu scale-backed antbird</name>
    <dbReference type="NCBI Taxonomy" id="1566151"/>
    <lineage>
        <taxon>Eukaryota</taxon>
        <taxon>Metazoa</taxon>
        <taxon>Chordata</taxon>
        <taxon>Craniata</taxon>
        <taxon>Vertebrata</taxon>
        <taxon>Euteleostomi</taxon>
        <taxon>Archelosauria</taxon>
        <taxon>Archosauria</taxon>
        <taxon>Dinosauria</taxon>
        <taxon>Saurischia</taxon>
        <taxon>Theropoda</taxon>
        <taxon>Coelurosauria</taxon>
        <taxon>Aves</taxon>
        <taxon>Neognathae</taxon>
        <taxon>Neoaves</taxon>
        <taxon>Telluraves</taxon>
        <taxon>Australaves</taxon>
        <taxon>Passeriformes</taxon>
        <taxon>Thamnophilidae</taxon>
        <taxon>Willisornis</taxon>
    </lineage>
</organism>
<accession>A0ABQ9DAU8</accession>
<name>A0ABQ9DAU8_9PASS</name>
<keyword evidence="2" id="KW-1185">Reference proteome</keyword>
<evidence type="ECO:0000313" key="2">
    <source>
        <dbReference type="Proteomes" id="UP001145742"/>
    </source>
</evidence>
<dbReference type="Proteomes" id="UP001145742">
    <property type="component" value="Unassembled WGS sequence"/>
</dbReference>
<evidence type="ECO:0000313" key="1">
    <source>
        <dbReference type="EMBL" id="KAJ7418200.1"/>
    </source>
</evidence>
<gene>
    <name evidence="1" type="ORF">WISP_60239</name>
</gene>
<protein>
    <submittedName>
        <fullName evidence="1">Uncharacterized protein</fullName>
    </submittedName>
</protein>
<comment type="caution">
    <text evidence="1">The sequence shown here is derived from an EMBL/GenBank/DDBJ whole genome shotgun (WGS) entry which is preliminary data.</text>
</comment>
<sequence length="202" mass="23594">MSDHPCRATRLVKGLEPKSCEKQVRELGLFSLEKRRLRGDLITLCNYLKGCYSQFIFAGIPADEKVHLFTAPDATKLKKRKTSVSDRKVNLKYVEEANAPQRGDLFTVKDNTDTRTNGKILSKFAGDTKLRGAVDTPEAWDAIQRDLEKLEEWAHGNFRWFNKAMLHMDWGNCWYEYRLGDEWIESSPVKMMCGYWWMRCWT</sequence>
<dbReference type="EMBL" id="WHWB01033685">
    <property type="protein sequence ID" value="KAJ7418200.1"/>
    <property type="molecule type" value="Genomic_DNA"/>
</dbReference>
<proteinExistence type="predicted"/>
<reference evidence="1" key="1">
    <citation type="submission" date="2019-10" db="EMBL/GenBank/DDBJ databases">
        <authorList>
            <person name="Soares A.E.R."/>
            <person name="Aleixo A."/>
            <person name="Schneider P."/>
            <person name="Miyaki C.Y."/>
            <person name="Schneider M.P."/>
            <person name="Mello C."/>
            <person name="Vasconcelos A.T.R."/>
        </authorList>
    </citation>
    <scope>NUCLEOTIDE SEQUENCE</scope>
    <source>
        <tissue evidence="1">Muscle</tissue>
    </source>
</reference>